<evidence type="ECO:0000313" key="3">
    <source>
        <dbReference type="Proteomes" id="UP000763088"/>
    </source>
</evidence>
<gene>
    <name evidence="2" type="ORF">E7102_10005</name>
</gene>
<name>A0A928BUC2_XYLRU</name>
<reference evidence="2" key="1">
    <citation type="submission" date="2019-04" db="EMBL/GenBank/DDBJ databases">
        <title>Evolution of Biomass-Degrading Anaerobic Consortia Revealed by Metagenomics.</title>
        <authorList>
            <person name="Peng X."/>
        </authorList>
    </citation>
    <scope>NUCLEOTIDE SEQUENCE</scope>
    <source>
        <strain evidence="2">SIG141</strain>
    </source>
</reference>
<dbReference type="Gene3D" id="3.10.620.30">
    <property type="match status" value="1"/>
</dbReference>
<dbReference type="AlphaFoldDB" id="A0A928BUC2"/>
<protein>
    <submittedName>
        <fullName evidence="2">DUF3857 domain-containing protein</fullName>
    </submittedName>
</protein>
<proteinExistence type="predicted"/>
<sequence>MKLNLLKLFVLLALPFATANAADVNMKFGKPTKEEMQMTTYEADPKADAVVLCRLTDVEYTVEFNGYIVDYHEKCRIKVLQPGGERFAKVVVPFNKNVTGANRLDSSHMSLKGMVFEMGSASSAVFNDAAGSMLDNSVGSYTDESIEDLKATAFNQEGSKVVKTNMKKSDVKTTKLSDTDYQLEFTVPNVKVGTVIEYEYTIHSQLFWQLRDWYAQCDIPVVYAKLDMNIPNYLLFNMEEQGIQRLSCSCTTGTLRYKLESDPLAAASVVNTNHYVCVGRNLAAIPKLDGIWNVNDYSAGIITELKRFSIRGNGAMDYAKTWDQVDAMILDSDELGKRLNDHSPLAAELKASDIPSMEYQRQRVEAVCKLVMSKVKWNGKYALAPASPAETLKKGEGSNADINLLLIQSLGEVGVTATPVLLRTRDLGMLPYNFPSIRKISTFLVGVILPGGSKAYLDASSPSGSLNDLPSLMLVERARLLQKGHKSQWINLQKLEK</sequence>
<evidence type="ECO:0000313" key="2">
    <source>
        <dbReference type="EMBL" id="MBE6266786.1"/>
    </source>
</evidence>
<organism evidence="2 3">
    <name type="scientific">Xylanibacter ruminicola</name>
    <name type="common">Prevotella ruminicola</name>
    <dbReference type="NCBI Taxonomy" id="839"/>
    <lineage>
        <taxon>Bacteria</taxon>
        <taxon>Pseudomonadati</taxon>
        <taxon>Bacteroidota</taxon>
        <taxon>Bacteroidia</taxon>
        <taxon>Bacteroidales</taxon>
        <taxon>Prevotellaceae</taxon>
        <taxon>Xylanibacter</taxon>
    </lineage>
</organism>
<comment type="caution">
    <text evidence="2">The sequence shown here is derived from an EMBL/GenBank/DDBJ whole genome shotgun (WGS) entry which is preliminary data.</text>
</comment>
<feature type="chain" id="PRO_5037272843" evidence="1">
    <location>
        <begin position="22"/>
        <end position="497"/>
    </location>
</feature>
<dbReference type="Proteomes" id="UP000763088">
    <property type="component" value="Unassembled WGS sequence"/>
</dbReference>
<dbReference type="Gene3D" id="2.60.40.3140">
    <property type="match status" value="1"/>
</dbReference>
<evidence type="ECO:0000256" key="1">
    <source>
        <dbReference type="SAM" id="SignalP"/>
    </source>
</evidence>
<accession>A0A928BUC2</accession>
<dbReference type="EMBL" id="SUYD01000012">
    <property type="protein sequence ID" value="MBE6266786.1"/>
    <property type="molecule type" value="Genomic_DNA"/>
</dbReference>
<feature type="signal peptide" evidence="1">
    <location>
        <begin position="1"/>
        <end position="21"/>
    </location>
</feature>
<keyword evidence="1" id="KW-0732">Signal</keyword>